<evidence type="ECO:0000256" key="2">
    <source>
        <dbReference type="ARBA" id="ARBA00022473"/>
    </source>
</evidence>
<dbReference type="Pfam" id="PF00010">
    <property type="entry name" value="HLH"/>
    <property type="match status" value="1"/>
</dbReference>
<dbReference type="Gene3D" id="4.10.280.10">
    <property type="entry name" value="Helix-loop-helix DNA-binding domain"/>
    <property type="match status" value="1"/>
</dbReference>
<comment type="function">
    <text evidence="9">Transcriptional repressor. Represses transcription from both N box- and E box-containing promoters. Demarcates the prospective midbrain-hindbrain boundary (MHB) region in the neuroectoderm in early gastrulae embryos by repressing transcription of a number of target genes.</text>
</comment>
<evidence type="ECO:0000313" key="13">
    <source>
        <dbReference type="Proteomes" id="UP001066276"/>
    </source>
</evidence>
<evidence type="ECO:0000313" key="12">
    <source>
        <dbReference type="EMBL" id="KAJ1084515.1"/>
    </source>
</evidence>
<comment type="caution">
    <text evidence="12">The sequence shown here is derived from an EMBL/GenBank/DDBJ whole genome shotgun (WGS) entry which is preliminary data.</text>
</comment>
<dbReference type="GO" id="GO:0003677">
    <property type="term" value="F:DNA binding"/>
    <property type="evidence" value="ECO:0007669"/>
    <property type="project" value="UniProtKB-KW"/>
</dbReference>
<evidence type="ECO:0000256" key="1">
    <source>
        <dbReference type="ARBA" id="ARBA00004123"/>
    </source>
</evidence>
<keyword evidence="4" id="KW-0805">Transcription regulation</keyword>
<dbReference type="Proteomes" id="UP001066276">
    <property type="component" value="Chromosome 12"/>
</dbReference>
<feature type="region of interest" description="Disordered" evidence="10">
    <location>
        <begin position="186"/>
        <end position="226"/>
    </location>
</feature>
<dbReference type="GO" id="GO:0046983">
    <property type="term" value="F:protein dimerization activity"/>
    <property type="evidence" value="ECO:0007669"/>
    <property type="project" value="InterPro"/>
</dbReference>
<keyword evidence="7" id="KW-0539">Nucleus</keyword>
<evidence type="ECO:0000256" key="7">
    <source>
        <dbReference type="ARBA" id="ARBA00023242"/>
    </source>
</evidence>
<accession>A0AAV7L9B3</accession>
<dbReference type="SUPFAM" id="SSF47459">
    <property type="entry name" value="HLH, helix-loop-helix DNA-binding domain"/>
    <property type="match status" value="1"/>
</dbReference>
<dbReference type="AlphaFoldDB" id="A0AAV7L9B3"/>
<keyword evidence="13" id="KW-1185">Reference proteome</keyword>
<dbReference type="InterPro" id="IPR011598">
    <property type="entry name" value="bHLH_dom"/>
</dbReference>
<evidence type="ECO:0000256" key="10">
    <source>
        <dbReference type="SAM" id="MobiDB-lite"/>
    </source>
</evidence>
<evidence type="ECO:0000256" key="3">
    <source>
        <dbReference type="ARBA" id="ARBA00022491"/>
    </source>
</evidence>
<name>A0AAV7L9B3_PLEWA</name>
<comment type="subcellular location">
    <subcellularLocation>
        <location evidence="1">Nucleus</location>
    </subcellularLocation>
</comment>
<dbReference type="InterPro" id="IPR032644">
    <property type="entry name" value="HES-7_bHLH-O"/>
</dbReference>
<reference evidence="12" key="1">
    <citation type="journal article" date="2022" name="bioRxiv">
        <title>Sequencing and chromosome-scale assembly of the giantPleurodeles waltlgenome.</title>
        <authorList>
            <person name="Brown T."/>
            <person name="Elewa A."/>
            <person name="Iarovenko S."/>
            <person name="Subramanian E."/>
            <person name="Araus A.J."/>
            <person name="Petzold A."/>
            <person name="Susuki M."/>
            <person name="Suzuki K.-i.T."/>
            <person name="Hayashi T."/>
            <person name="Toyoda A."/>
            <person name="Oliveira C."/>
            <person name="Osipova E."/>
            <person name="Leigh N.D."/>
            <person name="Simon A."/>
            <person name="Yun M.H."/>
        </authorList>
    </citation>
    <scope>NUCLEOTIDE SEQUENCE</scope>
    <source>
        <strain evidence="12">20211129_DDA</strain>
        <tissue evidence="12">Liver</tissue>
    </source>
</reference>
<dbReference type="EMBL" id="JANPWB010000016">
    <property type="protein sequence ID" value="KAJ1084515.1"/>
    <property type="molecule type" value="Genomic_DNA"/>
</dbReference>
<organism evidence="12 13">
    <name type="scientific">Pleurodeles waltl</name>
    <name type="common">Iberian ribbed newt</name>
    <dbReference type="NCBI Taxonomy" id="8319"/>
    <lineage>
        <taxon>Eukaryota</taxon>
        <taxon>Metazoa</taxon>
        <taxon>Chordata</taxon>
        <taxon>Craniata</taxon>
        <taxon>Vertebrata</taxon>
        <taxon>Euteleostomi</taxon>
        <taxon>Amphibia</taxon>
        <taxon>Batrachia</taxon>
        <taxon>Caudata</taxon>
        <taxon>Salamandroidea</taxon>
        <taxon>Salamandridae</taxon>
        <taxon>Pleurodelinae</taxon>
        <taxon>Pleurodeles</taxon>
    </lineage>
</organism>
<dbReference type="GO" id="GO:0000122">
    <property type="term" value="P:negative regulation of transcription by RNA polymerase II"/>
    <property type="evidence" value="ECO:0007669"/>
    <property type="project" value="UniProtKB-ARBA"/>
</dbReference>
<comment type="subunit">
    <text evidence="8">Transcription repression requires formation of a complex with a corepressor protein of the Groucho/TLE family.</text>
</comment>
<proteinExistence type="predicted"/>
<evidence type="ECO:0000256" key="6">
    <source>
        <dbReference type="ARBA" id="ARBA00023163"/>
    </source>
</evidence>
<protein>
    <recommendedName>
        <fullName evidence="11">BHLH domain-containing protein</fullName>
    </recommendedName>
</protein>
<dbReference type="GO" id="GO:0005634">
    <property type="term" value="C:nucleus"/>
    <property type="evidence" value="ECO:0007669"/>
    <property type="project" value="UniProtKB-SubCell"/>
</dbReference>
<gene>
    <name evidence="12" type="ORF">NDU88_004662</name>
</gene>
<feature type="domain" description="BHLH" evidence="11">
    <location>
        <begin position="13"/>
        <end position="70"/>
    </location>
</feature>
<dbReference type="PROSITE" id="PS50888">
    <property type="entry name" value="BHLH"/>
    <property type="match status" value="1"/>
</dbReference>
<evidence type="ECO:0000259" key="11">
    <source>
        <dbReference type="PROSITE" id="PS50888"/>
    </source>
</evidence>
<dbReference type="CDD" id="cd11462">
    <property type="entry name" value="bHLH-O_HES7"/>
    <property type="match status" value="1"/>
</dbReference>
<keyword evidence="3" id="KW-0678">Repressor</keyword>
<keyword evidence="6" id="KW-0804">Transcription</keyword>
<dbReference type="SMART" id="SM00353">
    <property type="entry name" value="HLH"/>
    <property type="match status" value="1"/>
</dbReference>
<dbReference type="PANTHER" id="PTHR10985">
    <property type="entry name" value="BASIC HELIX-LOOP-HELIX TRANSCRIPTION FACTOR, HES-RELATED"/>
    <property type="match status" value="1"/>
</dbReference>
<keyword evidence="2" id="KW-0217">Developmental protein</keyword>
<dbReference type="InterPro" id="IPR050370">
    <property type="entry name" value="HES_HEY"/>
</dbReference>
<feature type="compositionally biased region" description="Polar residues" evidence="10">
    <location>
        <begin position="200"/>
        <end position="213"/>
    </location>
</feature>
<evidence type="ECO:0000256" key="8">
    <source>
        <dbReference type="ARBA" id="ARBA00023791"/>
    </source>
</evidence>
<evidence type="ECO:0000256" key="9">
    <source>
        <dbReference type="ARBA" id="ARBA00056356"/>
    </source>
</evidence>
<sequence length="226" mass="25423">MKKSSPERAFKGMRKLLKPMVEKRRRERINSSLETLRMLLLEKGPNEKLKNPKVEKADILETAVQFIRAQNHGLEPSRDECQNYQAGYHDCLQRAAFLLNANQDIAPERKAFLGGYFASCFNRLATSSMMHPPGASPLRDRVHGHLPETGRGLSVTSSERHLDLLSPTENLPSHLNRFVELQAPSQPSCAHGQSFHDSGLHTNRTVGSQTNNDLPAPISSVWRPWP</sequence>
<evidence type="ECO:0000256" key="5">
    <source>
        <dbReference type="ARBA" id="ARBA00023125"/>
    </source>
</evidence>
<evidence type="ECO:0000256" key="4">
    <source>
        <dbReference type="ARBA" id="ARBA00023015"/>
    </source>
</evidence>
<dbReference type="InterPro" id="IPR036638">
    <property type="entry name" value="HLH_DNA-bd_sf"/>
</dbReference>
<dbReference type="FunFam" id="4.10.280.10:FF:000063">
    <property type="entry name" value="transcription factor HES-7 isoform X1"/>
    <property type="match status" value="1"/>
</dbReference>
<keyword evidence="5" id="KW-0238">DNA-binding</keyword>